<dbReference type="InterPro" id="IPR011871">
    <property type="entry name" value="Fib_succ_major"/>
</dbReference>
<protein>
    <submittedName>
        <fullName evidence="3">Fimbrillin family protein</fullName>
    </submittedName>
</protein>
<dbReference type="EMBL" id="DYVX01000083">
    <property type="protein sequence ID" value="HJF92734.1"/>
    <property type="molecule type" value="Genomic_DNA"/>
</dbReference>
<dbReference type="Gene3D" id="2.60.40.2630">
    <property type="match status" value="1"/>
</dbReference>
<dbReference type="Gene3D" id="2.60.40.2620">
    <property type="entry name" value="Fimbrillin-like"/>
    <property type="match status" value="1"/>
</dbReference>
<dbReference type="InterPro" id="IPR042278">
    <property type="entry name" value="Mfa-like_1_N"/>
</dbReference>
<accession>A0A921HX93</accession>
<dbReference type="AlphaFoldDB" id="A0A921HX93"/>
<proteinExistence type="predicted"/>
<dbReference type="Proteomes" id="UP000717835">
    <property type="component" value="Unassembled WGS sequence"/>
</dbReference>
<comment type="caution">
    <text evidence="3">The sequence shown here is derived from an EMBL/GenBank/DDBJ whole genome shotgun (WGS) entry which is preliminary data.</text>
</comment>
<reference evidence="3" key="2">
    <citation type="submission" date="2021-09" db="EMBL/GenBank/DDBJ databases">
        <authorList>
            <person name="Gilroy R."/>
        </authorList>
    </citation>
    <scope>NUCLEOTIDE SEQUENCE</scope>
    <source>
        <strain evidence="3">CHK55-1828</strain>
    </source>
</reference>
<dbReference type="NCBIfam" id="TIGR02145">
    <property type="entry name" value="Fib_succ_major"/>
    <property type="match status" value="1"/>
</dbReference>
<dbReference type="InterPro" id="IPR025049">
    <property type="entry name" value="Mfa-like_1"/>
</dbReference>
<evidence type="ECO:0000313" key="3">
    <source>
        <dbReference type="EMBL" id="HJF92734.1"/>
    </source>
</evidence>
<sequence length="631" mass="68956">MKAQLMKMLTVFVMSFCLFWGGSCSGENNVINEKSELIPITFSGTLLSQTKVTATSFETGDVVGLYATLSPGTLKEKRYIDNLKLTFGSGSIFTPAKTVFYPEGEATLDFVCYHPYHEHGVDEGNDILHVEVQTDQRTEENLSKSDFLLAKKVDVESSMEAVELNFAHKFSKLKIALVPGEGEDLEGILADAPQVVLTGIYTQADYHLADENMDGLKTATDILPYGSWSIEGEKLVGKEAIILPQELTAEGQSILLEWNGRIHTYSMPTVSMEAGMQCEIVVTATQSGNETLTGIAGTITDWTETEGGATDNMADNVAIHTAALSFGISDVYRVYCEGRPVVDICREYLKSEALTSRAIVAYPLVDETELPDLTSGIVLQLLDTENVLCGGILRWDVEANSFTYEPGDKSVVEQFYVKGDGTLDLVSAEEAVVCNIAALTIRDVREKVMQTYPVVKVGTQYWMKEDLRATTYRDGTPLALLEDLGVGAGYFKPADYDCFFYNGEAVLAGELSPEGWTLPTVQDWETLKGYVGDDAALLKAGEWGLAVGEMGEVQSGNNLTGFSVYANGTWLDGKHNNDGNLNGYWSMENGGDGIAEKIIFFTGGSSGFYMSDAMMKGKDYYKALSIRCIKK</sequence>
<evidence type="ECO:0000313" key="4">
    <source>
        <dbReference type="Proteomes" id="UP000717835"/>
    </source>
</evidence>
<feature type="signal peptide" evidence="1">
    <location>
        <begin position="1"/>
        <end position="25"/>
    </location>
</feature>
<evidence type="ECO:0000256" key="1">
    <source>
        <dbReference type="SAM" id="SignalP"/>
    </source>
</evidence>
<feature type="chain" id="PRO_5036942179" evidence="1">
    <location>
        <begin position="26"/>
        <end position="631"/>
    </location>
</feature>
<organism evidence="3 4">
    <name type="scientific">Mediterranea massiliensis</name>
    <dbReference type="NCBI Taxonomy" id="1841865"/>
    <lineage>
        <taxon>Bacteria</taxon>
        <taxon>Pseudomonadati</taxon>
        <taxon>Bacteroidota</taxon>
        <taxon>Bacteroidia</taxon>
        <taxon>Bacteroidales</taxon>
        <taxon>Bacteroidaceae</taxon>
        <taxon>Mediterranea</taxon>
    </lineage>
</organism>
<dbReference type="RefSeq" id="WP_022020289.1">
    <property type="nucleotide sequence ID" value="NZ_CALUIP010000009.1"/>
</dbReference>
<name>A0A921HX93_9BACT</name>
<dbReference type="PROSITE" id="PS51257">
    <property type="entry name" value="PROKAR_LIPOPROTEIN"/>
    <property type="match status" value="1"/>
</dbReference>
<dbReference type="Pfam" id="PF09603">
    <property type="entry name" value="Fib_succ_major"/>
    <property type="match status" value="1"/>
</dbReference>
<evidence type="ECO:0000259" key="2">
    <source>
        <dbReference type="Pfam" id="PF09603"/>
    </source>
</evidence>
<feature type="domain" description="Fibrobacter succinogenes major paralogous" evidence="2">
    <location>
        <begin position="455"/>
        <end position="630"/>
    </location>
</feature>
<reference evidence="3" key="1">
    <citation type="journal article" date="2021" name="PeerJ">
        <title>Extensive microbial diversity within the chicken gut microbiome revealed by metagenomics and culture.</title>
        <authorList>
            <person name="Gilroy R."/>
            <person name="Ravi A."/>
            <person name="Getino M."/>
            <person name="Pursley I."/>
            <person name="Horton D.L."/>
            <person name="Alikhan N.F."/>
            <person name="Baker D."/>
            <person name="Gharbi K."/>
            <person name="Hall N."/>
            <person name="Watson M."/>
            <person name="Adriaenssens E.M."/>
            <person name="Foster-Nyarko E."/>
            <person name="Jarju S."/>
            <person name="Secka A."/>
            <person name="Antonio M."/>
            <person name="Oren A."/>
            <person name="Chaudhuri R.R."/>
            <person name="La Ragione R."/>
            <person name="Hildebrand F."/>
            <person name="Pallen M.J."/>
        </authorList>
    </citation>
    <scope>NUCLEOTIDE SEQUENCE</scope>
    <source>
        <strain evidence="3">CHK55-1828</strain>
    </source>
</reference>
<keyword evidence="1" id="KW-0732">Signal</keyword>
<gene>
    <name evidence="3" type="ORF">K8W02_10205</name>
</gene>
<dbReference type="CDD" id="cd13121">
    <property type="entry name" value="BF2867_like_C"/>
    <property type="match status" value="1"/>
</dbReference>
<dbReference type="Pfam" id="PF13149">
    <property type="entry name" value="Mfa_like_1"/>
    <property type="match status" value="1"/>
</dbReference>
<dbReference type="CDD" id="cd13120">
    <property type="entry name" value="BF2867_like_N"/>
    <property type="match status" value="1"/>
</dbReference>